<evidence type="ECO:0000313" key="3">
    <source>
        <dbReference type="Proteomes" id="UP000037505"/>
    </source>
</evidence>
<evidence type="ECO:0000259" key="1">
    <source>
        <dbReference type="Pfam" id="PF06985"/>
    </source>
</evidence>
<dbReference type="PANTHER" id="PTHR24148:SF73">
    <property type="entry name" value="HET DOMAIN PROTEIN (AFU_ORTHOLOGUE AFUA_8G01020)"/>
    <property type="match status" value="1"/>
</dbReference>
<keyword evidence="3" id="KW-1185">Reference proteome</keyword>
<dbReference type="InterPro" id="IPR052895">
    <property type="entry name" value="HetReg/Transcr_Mod"/>
</dbReference>
<name>A0A0L1J1E0_ASPN3</name>
<dbReference type="Proteomes" id="UP000037505">
    <property type="component" value="Unassembled WGS sequence"/>
</dbReference>
<gene>
    <name evidence="2" type="ORF">ANOM_006648</name>
</gene>
<dbReference type="OrthoDB" id="4850726at2759"/>
<dbReference type="STRING" id="1509407.A0A0L1J1E0"/>
<accession>A0A0L1J1E0</accession>
<dbReference type="EMBL" id="JNOM01000151">
    <property type="protein sequence ID" value="KNG85569.1"/>
    <property type="molecule type" value="Genomic_DNA"/>
</dbReference>
<reference evidence="2 3" key="1">
    <citation type="submission" date="2014-06" db="EMBL/GenBank/DDBJ databases">
        <title>The Genome of the Aflatoxigenic Filamentous Fungus Aspergillus nomius.</title>
        <authorList>
            <person name="Moore M.G."/>
            <person name="Shannon B.M."/>
            <person name="Brian M.M."/>
        </authorList>
    </citation>
    <scope>NUCLEOTIDE SEQUENCE [LARGE SCALE GENOMIC DNA]</scope>
    <source>
        <strain evidence="2 3">NRRL 13137</strain>
    </source>
</reference>
<dbReference type="PANTHER" id="PTHR24148">
    <property type="entry name" value="ANKYRIN REPEAT DOMAIN-CONTAINING PROTEIN 39 HOMOLOG-RELATED"/>
    <property type="match status" value="1"/>
</dbReference>
<protein>
    <recommendedName>
        <fullName evidence="1">Heterokaryon incompatibility domain-containing protein</fullName>
    </recommendedName>
</protein>
<feature type="domain" description="Heterokaryon incompatibility" evidence="1">
    <location>
        <begin position="50"/>
        <end position="215"/>
    </location>
</feature>
<proteinExistence type="predicted"/>
<comment type="caution">
    <text evidence="2">The sequence shown here is derived from an EMBL/GenBank/DDBJ whole genome shotgun (WGS) entry which is preliminary data.</text>
</comment>
<organism evidence="2 3">
    <name type="scientific">Aspergillus nomiae NRRL (strain ATCC 15546 / NRRL 13137 / CBS 260.88 / M93)</name>
    <dbReference type="NCBI Taxonomy" id="1509407"/>
    <lineage>
        <taxon>Eukaryota</taxon>
        <taxon>Fungi</taxon>
        <taxon>Dikarya</taxon>
        <taxon>Ascomycota</taxon>
        <taxon>Pezizomycotina</taxon>
        <taxon>Eurotiomycetes</taxon>
        <taxon>Eurotiomycetidae</taxon>
        <taxon>Eurotiales</taxon>
        <taxon>Aspergillaceae</taxon>
        <taxon>Aspergillus</taxon>
        <taxon>Aspergillus subgen. Circumdati</taxon>
    </lineage>
</organism>
<dbReference type="RefSeq" id="XP_015406492.1">
    <property type="nucleotide sequence ID" value="XM_015551904.1"/>
</dbReference>
<sequence length="649" mass="73657">MASSSESIYQPLDPSRSEIRLLRLHPRQTVRPDESLQLTMFTTSPHEQKYFALSYVWGEDTPSNPITINGHNVPVTENLFDFLLHYRDLTEVSSTWELADMLFWVDAICINQEDIPEKNSQVLQMSSIYRSANAVLSWLGVEEDDSDYTIEVMIDIAGKVAASLDENDPLSWMAPSQTELWQRNSDSHGMGNKFWKGIVRLVQRSYWTRAWIVQEIVLARKVTLLCGMRLFQFQDLATISTWIMRLHPDHRPSFASLSIWLYLSTPGYREYCGIAQPMKYVQFIQLVEEAARTETFGTSDHWKKIIITTRTAQASDPRDKLYSMASLLRHSVTPDYSISAEETYCKFTRMCLEADGGLHILLFAGHGIVTDIPGLLGHHLFLPSWVPNWDLLSKAGMWTPVPAQMASFDANEFMRNQNIPPFSCYGNTLEAPGIHMGEVSTCLCFDNNLEMFRRFWLDYIEAHKDQRGAGGARVLLTIIRLLLFDQVPSSDMQLGLNPETSVLERAIVYMVLVLLDKDAGSAKFLQEARSNQYLDQPVDGTRLRELLDRNTIDHWSMSSIAQLMSSFTILRTCYAFFETSHGHLGWGPPGTCKGDIIGILFGCEAPVILRKIDSHYIYIGACYVVGIMDGDPLAGIDKGSPRIKRFNIV</sequence>
<dbReference type="GeneID" id="26808452"/>
<dbReference type="Pfam" id="PF26639">
    <property type="entry name" value="Het-6_barrel"/>
    <property type="match status" value="1"/>
</dbReference>
<dbReference type="Pfam" id="PF06985">
    <property type="entry name" value="HET"/>
    <property type="match status" value="1"/>
</dbReference>
<dbReference type="AlphaFoldDB" id="A0A0L1J1E0"/>
<dbReference type="InterPro" id="IPR010730">
    <property type="entry name" value="HET"/>
</dbReference>
<evidence type="ECO:0000313" key="2">
    <source>
        <dbReference type="EMBL" id="KNG85569.1"/>
    </source>
</evidence>